<keyword evidence="8" id="KW-1185">Reference proteome</keyword>
<dbReference type="Proteomes" id="UP000245790">
    <property type="component" value="Unassembled WGS sequence"/>
</dbReference>
<dbReference type="InterPro" id="IPR025246">
    <property type="entry name" value="IS30-like_HTH"/>
</dbReference>
<dbReference type="GO" id="GO:0015074">
    <property type="term" value="P:DNA integration"/>
    <property type="evidence" value="ECO:0007669"/>
    <property type="project" value="InterPro"/>
</dbReference>
<evidence type="ECO:0000256" key="2">
    <source>
        <dbReference type="ARBA" id="ARBA00006363"/>
    </source>
</evidence>
<evidence type="ECO:0000259" key="6">
    <source>
        <dbReference type="PROSITE" id="PS50994"/>
    </source>
</evidence>
<dbReference type="Pfam" id="PF13936">
    <property type="entry name" value="HTH_38"/>
    <property type="match status" value="1"/>
</dbReference>
<dbReference type="EMBL" id="QGGU01000006">
    <property type="protein sequence ID" value="PWK50728.1"/>
    <property type="molecule type" value="Genomic_DNA"/>
</dbReference>
<dbReference type="GO" id="GO:0004803">
    <property type="term" value="F:transposase activity"/>
    <property type="evidence" value="ECO:0007669"/>
    <property type="project" value="InterPro"/>
</dbReference>
<dbReference type="GO" id="GO:0005829">
    <property type="term" value="C:cytosol"/>
    <property type="evidence" value="ECO:0007669"/>
    <property type="project" value="TreeGrafter"/>
</dbReference>
<keyword evidence="3" id="KW-0815">Transposition</keyword>
<dbReference type="InterPro" id="IPR051917">
    <property type="entry name" value="Transposase-Integrase"/>
</dbReference>
<organism evidence="7 8">
    <name type="scientific">Pleionea mediterranea</name>
    <dbReference type="NCBI Taxonomy" id="523701"/>
    <lineage>
        <taxon>Bacteria</taxon>
        <taxon>Pseudomonadati</taxon>
        <taxon>Pseudomonadota</taxon>
        <taxon>Gammaproteobacteria</taxon>
        <taxon>Oceanospirillales</taxon>
        <taxon>Pleioneaceae</taxon>
        <taxon>Pleionea</taxon>
    </lineage>
</organism>
<dbReference type="InterPro" id="IPR036397">
    <property type="entry name" value="RNaseH_sf"/>
</dbReference>
<dbReference type="InterPro" id="IPR053392">
    <property type="entry name" value="Transposase_IS30-like"/>
</dbReference>
<name>A0A316FPL1_9GAMM</name>
<dbReference type="InterPro" id="IPR001598">
    <property type="entry name" value="Transposase_IS30_CS"/>
</dbReference>
<comment type="caution">
    <text evidence="7">The sequence shown here is derived from an EMBL/GenBank/DDBJ whole genome shotgun (WGS) entry which is preliminary data.</text>
</comment>
<dbReference type="Gene3D" id="1.10.10.60">
    <property type="entry name" value="Homeodomain-like"/>
    <property type="match status" value="1"/>
</dbReference>
<dbReference type="InterPro" id="IPR001584">
    <property type="entry name" value="Integrase_cat-core"/>
</dbReference>
<reference evidence="7 8" key="1">
    <citation type="submission" date="2018-05" db="EMBL/GenBank/DDBJ databases">
        <title>Genomic Encyclopedia of Type Strains, Phase IV (KMG-IV): sequencing the most valuable type-strain genomes for metagenomic binning, comparative biology and taxonomic classification.</title>
        <authorList>
            <person name="Goeker M."/>
        </authorList>
    </citation>
    <scope>NUCLEOTIDE SEQUENCE [LARGE SCALE GENOMIC DNA]</scope>
    <source>
        <strain evidence="7 8">DSM 25350</strain>
    </source>
</reference>
<dbReference type="PANTHER" id="PTHR10948:SF23">
    <property type="entry name" value="TRANSPOSASE INSI FOR INSERTION SEQUENCE ELEMENT IS30A-RELATED"/>
    <property type="match status" value="1"/>
</dbReference>
<comment type="similarity">
    <text evidence="2">Belongs to the transposase IS30 family.</text>
</comment>
<dbReference type="InterPro" id="IPR012337">
    <property type="entry name" value="RNaseH-like_sf"/>
</dbReference>
<evidence type="ECO:0000256" key="5">
    <source>
        <dbReference type="ARBA" id="ARBA00023172"/>
    </source>
</evidence>
<evidence type="ECO:0000256" key="4">
    <source>
        <dbReference type="ARBA" id="ARBA00023125"/>
    </source>
</evidence>
<dbReference type="PROSITE" id="PS50994">
    <property type="entry name" value="INTEGRASE"/>
    <property type="match status" value="1"/>
</dbReference>
<protein>
    <submittedName>
        <fullName evidence="7">IS30 family transposase</fullName>
    </submittedName>
</protein>
<proteinExistence type="inferred from homology"/>
<keyword evidence="4" id="KW-0238">DNA-binding</keyword>
<evidence type="ECO:0000313" key="8">
    <source>
        <dbReference type="Proteomes" id="UP000245790"/>
    </source>
</evidence>
<evidence type="ECO:0000313" key="7">
    <source>
        <dbReference type="EMBL" id="PWK50728.1"/>
    </source>
</evidence>
<dbReference type="SUPFAM" id="SSF53098">
    <property type="entry name" value="Ribonuclease H-like"/>
    <property type="match status" value="1"/>
</dbReference>
<dbReference type="NCBIfam" id="NF033563">
    <property type="entry name" value="transpos_IS30"/>
    <property type="match status" value="1"/>
</dbReference>
<keyword evidence="5" id="KW-0233">DNA recombination</keyword>
<dbReference type="GO" id="GO:0003677">
    <property type="term" value="F:DNA binding"/>
    <property type="evidence" value="ECO:0007669"/>
    <property type="project" value="UniProtKB-KW"/>
</dbReference>
<dbReference type="GO" id="GO:0006313">
    <property type="term" value="P:DNA transposition"/>
    <property type="evidence" value="ECO:0007669"/>
    <property type="project" value="InterPro"/>
</dbReference>
<comment type="function">
    <text evidence="1">Required for the transposition of the insertion element.</text>
</comment>
<gene>
    <name evidence="7" type="ORF">C8D97_10615</name>
</gene>
<evidence type="ECO:0000256" key="1">
    <source>
        <dbReference type="ARBA" id="ARBA00002190"/>
    </source>
</evidence>
<dbReference type="PANTHER" id="PTHR10948">
    <property type="entry name" value="TRANSPOSASE"/>
    <property type="match status" value="1"/>
</dbReference>
<evidence type="ECO:0000256" key="3">
    <source>
        <dbReference type="ARBA" id="ARBA00022578"/>
    </source>
</evidence>
<sequence>MNYSQLTENERYQIYILNKAKYSQKEIAEFLNRAPSTISRELRRNIGKRGYRPLQAQRKCDERRATARKAYKLTSQVRMWISLLLKQELSPQQVVDYLSKNKKVYLHHETIYQLIYDDKAQGGDLFTHLRVASKAYRKRYGHYDRRGVIKNRTSIDKRPEVVNRRNRVGDWEGDTIVGKGRKSALLTLVERKTLYTIIVGLKGKNADSLAEATIHTMSHLKEKVKTITFDNGLEFAAHEKIARGLDTKVYFAHPYASWERGINENTNGLIRQYFPKDTDFNQVTKGEIEFVMDRLNNRPRAHVTDGRQMKCLWGCKLIYSQRNLNCT</sequence>
<accession>A0A316FPL1</accession>
<dbReference type="PROSITE" id="PS01043">
    <property type="entry name" value="TRANSPOSASE_IS30"/>
    <property type="match status" value="1"/>
</dbReference>
<dbReference type="AlphaFoldDB" id="A0A316FPL1"/>
<dbReference type="Gene3D" id="3.30.420.10">
    <property type="entry name" value="Ribonuclease H-like superfamily/Ribonuclease H"/>
    <property type="match status" value="1"/>
</dbReference>
<feature type="domain" description="Integrase catalytic" evidence="6">
    <location>
        <begin position="155"/>
        <end position="317"/>
    </location>
</feature>